<gene>
    <name evidence="2" type="ORF">HW555_013102</name>
</gene>
<sequence>MKSRRGVAVVEAQAVEDLGRELDVLAHVGPQEGAVLGLVPVAQLDGVAPGDELAAQRVGVHDPPVVRHAVAARVRVQRRLHLRQRAALHAAGPREVPARGRGQQALAWRRRDLRLPEKVRSPGYQRVFGADLLDLRWPHRSRRAKCLRPRRFVANMMIKQFYAKSRVVCVVAKENIVLACTRCRAAVRGPCPRSRAGAGTAGPAAGGARGPPGSRRDPPDSRRGPPGSRPPPSGPAPCSSNDYFTLFTYYSLNASNGFPQAVYWQFSLVARHEVEVLHEVGRVAHVHLVQARVRQSLLQQVAQRVQLRRRRQRPRHAARLQVPARHVGRQPRQQRVQQRRGPQVRAVAAVVRGLGVLAQPRRLVGRVVQHDVADGQHLRTRRSSASLTCRPLWPLEAHLPLGAHLGDDVLDVGEGGLAAGVGPELRVEAQLVGDAVAGARRAQLLHGREVQHVVARLARHPQRALPARERPEALGQHGVAHDAVQRDLVAAAGAHAQRRRHVEPARALRAHRRLPASDGPRSARDRGATGPRGGHSRVVVDEVVVEGAGAREAQLAVETSHSWYREKLFAQVKTAQGKIRRQCYRYSVESLCSPCSRVSIRVCGTAGPGAAGPAAAGLAGPAPPTGLAGRSLAAAAAAAQRSIAICLCAKGDIHLVETLLAGASRFDCMKIEKRLISSLKSVQHFEPAEVTNTNIWLIRCYSLKIKCCVSSGLKSLGRKISNLDLKHHPSKKKKNHKGWFCVK</sequence>
<feature type="compositionally biased region" description="Low complexity" evidence="1">
    <location>
        <begin position="192"/>
        <end position="203"/>
    </location>
</feature>
<evidence type="ECO:0000313" key="3">
    <source>
        <dbReference type="Proteomes" id="UP000648187"/>
    </source>
</evidence>
<feature type="compositionally biased region" description="Basic residues" evidence="1">
    <location>
        <begin position="308"/>
        <end position="318"/>
    </location>
</feature>
<reference evidence="2" key="1">
    <citation type="submission" date="2020-08" db="EMBL/GenBank/DDBJ databases">
        <title>Spodoptera exigua strain:BAW_Kor-Di-RS1 Genome sequencing and assembly.</title>
        <authorList>
            <person name="Kim J."/>
            <person name="Nam H.Y."/>
            <person name="Kwon M."/>
            <person name="Choi J.H."/>
            <person name="Cho S.R."/>
            <person name="Kim G.-H."/>
        </authorList>
    </citation>
    <scope>NUCLEOTIDE SEQUENCE</scope>
    <source>
        <strain evidence="2">BAW_Kor-Di-RS1</strain>
        <tissue evidence="2">Whole-body</tissue>
    </source>
</reference>
<feature type="region of interest" description="Disordered" evidence="1">
    <location>
        <begin position="493"/>
        <end position="538"/>
    </location>
</feature>
<feature type="region of interest" description="Disordered" evidence="1">
    <location>
        <begin position="308"/>
        <end position="339"/>
    </location>
</feature>
<dbReference type="EMBL" id="JACKWZ010000575">
    <property type="protein sequence ID" value="KAF9406571.1"/>
    <property type="molecule type" value="Genomic_DNA"/>
</dbReference>
<feature type="compositionally biased region" description="Basic and acidic residues" evidence="1">
    <location>
        <begin position="214"/>
        <end position="223"/>
    </location>
</feature>
<feature type="compositionally biased region" description="Low complexity" evidence="1">
    <location>
        <begin position="330"/>
        <end position="339"/>
    </location>
</feature>
<feature type="region of interest" description="Disordered" evidence="1">
    <location>
        <begin position="191"/>
        <end position="237"/>
    </location>
</feature>
<evidence type="ECO:0000313" key="2">
    <source>
        <dbReference type="EMBL" id="KAF9406571.1"/>
    </source>
</evidence>
<organism evidence="2 3">
    <name type="scientific">Spodoptera exigua</name>
    <name type="common">Beet armyworm</name>
    <name type="synonym">Noctua fulgens</name>
    <dbReference type="NCBI Taxonomy" id="7107"/>
    <lineage>
        <taxon>Eukaryota</taxon>
        <taxon>Metazoa</taxon>
        <taxon>Ecdysozoa</taxon>
        <taxon>Arthropoda</taxon>
        <taxon>Hexapoda</taxon>
        <taxon>Insecta</taxon>
        <taxon>Pterygota</taxon>
        <taxon>Neoptera</taxon>
        <taxon>Endopterygota</taxon>
        <taxon>Lepidoptera</taxon>
        <taxon>Glossata</taxon>
        <taxon>Ditrysia</taxon>
        <taxon>Noctuoidea</taxon>
        <taxon>Noctuidae</taxon>
        <taxon>Amphipyrinae</taxon>
        <taxon>Spodoptera</taxon>
    </lineage>
</organism>
<name>A0A835KXB4_SPOEX</name>
<proteinExistence type="predicted"/>
<dbReference type="Proteomes" id="UP000648187">
    <property type="component" value="Unassembled WGS sequence"/>
</dbReference>
<keyword evidence="3" id="KW-1185">Reference proteome</keyword>
<evidence type="ECO:0000256" key="1">
    <source>
        <dbReference type="SAM" id="MobiDB-lite"/>
    </source>
</evidence>
<comment type="caution">
    <text evidence="2">The sequence shown here is derived from an EMBL/GenBank/DDBJ whole genome shotgun (WGS) entry which is preliminary data.</text>
</comment>
<dbReference type="AlphaFoldDB" id="A0A835KXB4"/>
<accession>A0A835KXB4</accession>
<protein>
    <submittedName>
        <fullName evidence="2">Uncharacterized protein</fullName>
    </submittedName>
</protein>